<proteinExistence type="inferred from homology"/>
<evidence type="ECO:0000256" key="10">
    <source>
        <dbReference type="RuleBase" id="RU367007"/>
    </source>
</evidence>
<dbReference type="EMBL" id="RDBF01000003">
    <property type="protein sequence ID" value="RLV56566.1"/>
    <property type="molecule type" value="Genomic_DNA"/>
</dbReference>
<feature type="transmembrane region" description="Helical" evidence="10">
    <location>
        <begin position="303"/>
        <end position="324"/>
    </location>
</feature>
<dbReference type="AlphaFoldDB" id="A0A3L8PME8"/>
<feature type="transmembrane region" description="Helical" evidence="10">
    <location>
        <begin position="487"/>
        <end position="509"/>
    </location>
</feature>
<feature type="transmembrane region" description="Helical" evidence="10">
    <location>
        <begin position="464"/>
        <end position="481"/>
    </location>
</feature>
<dbReference type="GO" id="GO:0005886">
    <property type="term" value="C:plasma membrane"/>
    <property type="evidence" value="ECO:0007669"/>
    <property type="project" value="UniProtKB-SubCell"/>
</dbReference>
<dbReference type="Proteomes" id="UP000282515">
    <property type="component" value="Unassembled WGS sequence"/>
</dbReference>
<evidence type="ECO:0000256" key="4">
    <source>
        <dbReference type="ARBA" id="ARBA00022676"/>
    </source>
</evidence>
<comment type="similarity">
    <text evidence="3 10">Belongs to the glycosyltransferase 39 family.</text>
</comment>
<protein>
    <recommendedName>
        <fullName evidence="9 10">Polyprenol-phosphate-mannose--protein mannosyltransferase</fullName>
        <ecNumber evidence="10">2.4.1.-</ecNumber>
    </recommendedName>
</protein>
<evidence type="ECO:0000256" key="3">
    <source>
        <dbReference type="ARBA" id="ARBA00007222"/>
    </source>
</evidence>
<evidence type="ECO:0000256" key="2">
    <source>
        <dbReference type="ARBA" id="ARBA00004922"/>
    </source>
</evidence>
<feature type="transmembrane region" description="Helical" evidence="10">
    <location>
        <begin position="157"/>
        <end position="178"/>
    </location>
</feature>
<keyword evidence="6 10" id="KW-0812">Transmembrane</keyword>
<keyword evidence="5 10" id="KW-0808">Transferase</keyword>
<dbReference type="PANTHER" id="PTHR10050">
    <property type="entry name" value="DOLICHYL-PHOSPHATE-MANNOSE--PROTEIN MANNOSYLTRANSFERASE"/>
    <property type="match status" value="1"/>
</dbReference>
<keyword evidence="8 10" id="KW-0472">Membrane</keyword>
<feature type="domain" description="ArnT-like N-terminal" evidence="11">
    <location>
        <begin position="70"/>
        <end position="280"/>
    </location>
</feature>
<feature type="transmembrane region" description="Helical" evidence="10">
    <location>
        <begin position="267"/>
        <end position="283"/>
    </location>
</feature>
<dbReference type="PANTHER" id="PTHR10050:SF46">
    <property type="entry name" value="PROTEIN O-MANNOSYL-TRANSFERASE 2"/>
    <property type="match status" value="1"/>
</dbReference>
<feature type="transmembrane region" description="Helical" evidence="10">
    <location>
        <begin position="521"/>
        <end position="544"/>
    </location>
</feature>
<keyword evidence="4 10" id="KW-0328">Glycosyltransferase</keyword>
<feature type="transmembrane region" description="Helical" evidence="10">
    <location>
        <begin position="244"/>
        <end position="261"/>
    </location>
</feature>
<dbReference type="GO" id="GO:0012505">
    <property type="term" value="C:endomembrane system"/>
    <property type="evidence" value="ECO:0007669"/>
    <property type="project" value="UniProtKB-SubCell"/>
</dbReference>
<keyword evidence="10" id="KW-1003">Cell membrane</keyword>
<feature type="transmembrane region" description="Helical" evidence="10">
    <location>
        <begin position="210"/>
        <end position="232"/>
    </location>
</feature>
<comment type="function">
    <text evidence="10">Protein O-mannosyltransferase that catalyzes the transfer of a single mannose residue from a polyprenol phospho-mannosyl lipidic donor to the hydroxyl group of selected serine and threonine residues in acceptor proteins.</text>
</comment>
<reference evidence="13 14" key="1">
    <citation type="submission" date="2018-10" db="EMBL/GenBank/DDBJ databases">
        <title>Aeromicrobium sp. 9W16Y-2 whole genome shotgun sequence.</title>
        <authorList>
            <person name="Li F."/>
        </authorList>
    </citation>
    <scope>NUCLEOTIDE SEQUENCE [LARGE SCALE GENOMIC DNA]</scope>
    <source>
        <strain evidence="13 14">9W16Y-2</strain>
    </source>
</reference>
<gene>
    <name evidence="13" type="ORF">D9V41_05690</name>
</gene>
<comment type="caution">
    <text evidence="13">The sequence shown here is derived from an EMBL/GenBank/DDBJ whole genome shotgun (WGS) entry which is preliminary data.</text>
</comment>
<evidence type="ECO:0000259" key="12">
    <source>
        <dbReference type="Pfam" id="PF16192"/>
    </source>
</evidence>
<evidence type="ECO:0000256" key="7">
    <source>
        <dbReference type="ARBA" id="ARBA00022989"/>
    </source>
</evidence>
<keyword evidence="14" id="KW-1185">Reference proteome</keyword>
<feature type="transmembrane region" description="Helical" evidence="10">
    <location>
        <begin position="185"/>
        <end position="204"/>
    </location>
</feature>
<comment type="subcellular location">
    <subcellularLocation>
        <location evidence="10">Cell membrane</location>
    </subcellularLocation>
    <subcellularLocation>
        <location evidence="1">Endomembrane system</location>
        <topology evidence="1">Multi-pass membrane protein</topology>
    </subcellularLocation>
</comment>
<evidence type="ECO:0000313" key="13">
    <source>
        <dbReference type="EMBL" id="RLV56566.1"/>
    </source>
</evidence>
<dbReference type="OrthoDB" id="9776737at2"/>
<evidence type="ECO:0000256" key="8">
    <source>
        <dbReference type="ARBA" id="ARBA00023136"/>
    </source>
</evidence>
<keyword evidence="7 10" id="KW-1133">Transmembrane helix</keyword>
<name>A0A3L8PME8_9ACTN</name>
<dbReference type="InterPro" id="IPR032421">
    <property type="entry name" value="PMT_4TMC"/>
</dbReference>
<dbReference type="GO" id="GO:0004169">
    <property type="term" value="F:dolichyl-phosphate-mannose-protein mannosyltransferase activity"/>
    <property type="evidence" value="ECO:0007669"/>
    <property type="project" value="UniProtKB-UniRule"/>
</dbReference>
<evidence type="ECO:0000256" key="6">
    <source>
        <dbReference type="ARBA" id="ARBA00022692"/>
    </source>
</evidence>
<dbReference type="UniPathway" id="UPA00378"/>
<evidence type="ECO:0000256" key="1">
    <source>
        <dbReference type="ARBA" id="ARBA00004127"/>
    </source>
</evidence>
<dbReference type="Pfam" id="PF02366">
    <property type="entry name" value="PMT"/>
    <property type="match status" value="1"/>
</dbReference>
<dbReference type="Pfam" id="PF16192">
    <property type="entry name" value="PMT_4TMC"/>
    <property type="match status" value="1"/>
</dbReference>
<dbReference type="EC" id="2.4.1.-" evidence="10"/>
<accession>A0A3L8PME8</accession>
<evidence type="ECO:0000259" key="11">
    <source>
        <dbReference type="Pfam" id="PF02366"/>
    </source>
</evidence>
<evidence type="ECO:0000256" key="5">
    <source>
        <dbReference type="ARBA" id="ARBA00022679"/>
    </source>
</evidence>
<organism evidence="13 14">
    <name type="scientific">Aeromicrobium phragmitis</name>
    <dbReference type="NCBI Taxonomy" id="2478914"/>
    <lineage>
        <taxon>Bacteria</taxon>
        <taxon>Bacillati</taxon>
        <taxon>Actinomycetota</taxon>
        <taxon>Actinomycetes</taxon>
        <taxon>Propionibacteriales</taxon>
        <taxon>Nocardioidaceae</taxon>
        <taxon>Aeromicrobium</taxon>
    </lineage>
</organism>
<sequence length="564" mass="63291">MCLRLQRCRPPRAPARGALTRRRPARWEYRRGSTRLHPRRRARRRAHPRLGAVLSRVSWRAWSWIVPATVALLALAVRAVRLSAPSRLAFDETYYAKDAWSLLEHGYVLDYVDGADDRIADGELSGLFAAEPSWIVHPDGGKWLIAIGESLFGLTPFGWRISAAVVGALTVLVLARLLIRLTGAIWVGALGGLLLALDGVHFVMSRLALLDVFLAFWLVCAIACLVADRDWLERRLADDDRWRVWRPWQFVAGLAFGMATATKWSGLYVLAAFGLTIVLWEVAARRRCARTRGSAPPSWWRGLLRVGVPSFGWLVLVACAVYLASWTGWFVHHEEYERRFGNGYGDYAAWGHLAEPTGGPIGGAVDALRSWWHFHVMTWDFHTGDYLADKTHPYASHPIGWLLPWRPVAVDTSTDVPAQQCGAPEDSSCISEVLILGNPAVWWIGTLALLAVLVMMFRKPSWRLSVPLVGLAATWLPWFATADRPIFSFYSVAMAPFLVIAIGLAANGVHRRCAQRGRGRWSAAALCAYAVVVAALFVYFYPIWTDVLLPYDSWRQRMWLGTWI</sequence>
<evidence type="ECO:0000313" key="14">
    <source>
        <dbReference type="Proteomes" id="UP000282515"/>
    </source>
</evidence>
<feature type="transmembrane region" description="Helical" evidence="10">
    <location>
        <begin position="61"/>
        <end position="80"/>
    </location>
</feature>
<dbReference type="InterPro" id="IPR003342">
    <property type="entry name" value="ArnT-like_N"/>
</dbReference>
<comment type="pathway">
    <text evidence="2 10">Protein modification; protein glycosylation.</text>
</comment>
<feature type="transmembrane region" description="Helical" evidence="10">
    <location>
        <begin position="440"/>
        <end position="457"/>
    </location>
</feature>
<dbReference type="InterPro" id="IPR027005">
    <property type="entry name" value="PMT-like"/>
</dbReference>
<feature type="domain" description="Protein O-mannosyl-transferase C-terminal four TM" evidence="12">
    <location>
        <begin position="368"/>
        <end position="563"/>
    </location>
</feature>
<evidence type="ECO:0000256" key="9">
    <source>
        <dbReference type="ARBA" id="ARBA00093617"/>
    </source>
</evidence>